<organism evidence="3 4">
    <name type="scientific">Neolecta irregularis (strain DAH-3)</name>
    <dbReference type="NCBI Taxonomy" id="1198029"/>
    <lineage>
        <taxon>Eukaryota</taxon>
        <taxon>Fungi</taxon>
        <taxon>Dikarya</taxon>
        <taxon>Ascomycota</taxon>
        <taxon>Taphrinomycotina</taxon>
        <taxon>Neolectales</taxon>
        <taxon>Neolectaceae</taxon>
        <taxon>Neolecta</taxon>
    </lineage>
</organism>
<feature type="region of interest" description="Disordered" evidence="2">
    <location>
        <begin position="134"/>
        <end position="200"/>
    </location>
</feature>
<dbReference type="PANTHER" id="PTHR13082:SF0">
    <property type="entry name" value="HISTONE DEACETYLASE COMPLEX SUBUNIT SAP18"/>
    <property type="match status" value="1"/>
</dbReference>
<dbReference type="InterPro" id="IPR042534">
    <property type="entry name" value="SAP18_sf"/>
</dbReference>
<dbReference type="STRING" id="1198029.A0A1U7LJI0"/>
<evidence type="ECO:0000256" key="1">
    <source>
        <dbReference type="ARBA" id="ARBA00009143"/>
    </source>
</evidence>
<accession>A0A1U7LJI0</accession>
<dbReference type="Pfam" id="PF06487">
    <property type="entry name" value="SAP18"/>
    <property type="match status" value="1"/>
</dbReference>
<dbReference type="OMA" id="TYRMREI"/>
<evidence type="ECO:0000313" key="4">
    <source>
        <dbReference type="Proteomes" id="UP000186594"/>
    </source>
</evidence>
<evidence type="ECO:0000256" key="2">
    <source>
        <dbReference type="SAM" id="MobiDB-lite"/>
    </source>
</evidence>
<name>A0A1U7LJI0_NEOID</name>
<dbReference type="EMBL" id="LXFE01002715">
    <property type="protein sequence ID" value="OLL22804.1"/>
    <property type="molecule type" value="Genomic_DNA"/>
</dbReference>
<dbReference type="AlphaFoldDB" id="A0A1U7LJI0"/>
<keyword evidence="4" id="KW-1185">Reference proteome</keyword>
<comment type="similarity">
    <text evidence="1">Belongs to the SAP18 family.</text>
</comment>
<dbReference type="Proteomes" id="UP000186594">
    <property type="component" value="Unassembled WGS sequence"/>
</dbReference>
<comment type="caution">
    <text evidence="3">The sequence shown here is derived from an EMBL/GenBank/DDBJ whole genome shotgun (WGS) entry which is preliminary data.</text>
</comment>
<sequence length="200" mass="22839">MPRPATEPVDRQKTTPFLLRLFYKNGGFHHIDEFSVDRQPIHDEVIIYTWKDATLLELTQLLSQACPQVKKANTRCAFRLVYVDNVRGRMQTKDIGTVNLMQANAESSRTLEQERLVVGDWLDVAILSGPRAQAGREPVIRGRGGDQGFRAARGGFGAPYGDRRRTDGFEDRRRTEGFEDRNGRGSFENGRRGDRRSSRW</sequence>
<dbReference type="Gene3D" id="3.10.20.550">
    <property type="entry name" value="ASAP complex, SAP18 subunit"/>
    <property type="match status" value="1"/>
</dbReference>
<proteinExistence type="inferred from homology"/>
<reference evidence="3 4" key="1">
    <citation type="submission" date="2016-04" db="EMBL/GenBank/DDBJ databases">
        <title>Evolutionary innovation and constraint leading to complex multicellularity in the Ascomycota.</title>
        <authorList>
            <person name="Cisse O."/>
            <person name="Nguyen A."/>
            <person name="Hewitt D.A."/>
            <person name="Jedd G."/>
            <person name="Stajich J.E."/>
        </authorList>
    </citation>
    <scope>NUCLEOTIDE SEQUENCE [LARGE SCALE GENOMIC DNA]</scope>
    <source>
        <strain evidence="3 4">DAH-3</strain>
    </source>
</reference>
<dbReference type="InterPro" id="IPR010516">
    <property type="entry name" value="SAP18"/>
</dbReference>
<protein>
    <submittedName>
        <fullName evidence="3">Histone deacetylase complex subunit SAP18</fullName>
    </submittedName>
</protein>
<feature type="compositionally biased region" description="Basic and acidic residues" evidence="2">
    <location>
        <begin position="161"/>
        <end position="200"/>
    </location>
</feature>
<gene>
    <name evidence="3" type="ORF">NEOLI_003155</name>
</gene>
<dbReference type="GO" id="GO:0005634">
    <property type="term" value="C:nucleus"/>
    <property type="evidence" value="ECO:0007669"/>
    <property type="project" value="TreeGrafter"/>
</dbReference>
<dbReference type="PANTHER" id="PTHR13082">
    <property type="entry name" value="SAP18"/>
    <property type="match status" value="1"/>
</dbReference>
<evidence type="ECO:0000313" key="3">
    <source>
        <dbReference type="EMBL" id="OLL22804.1"/>
    </source>
</evidence>
<dbReference type="OrthoDB" id="440566at2759"/>